<gene>
    <name evidence="1" type="ORF">MML48_7g00008514</name>
</gene>
<proteinExistence type="predicted"/>
<dbReference type="Proteomes" id="UP001056778">
    <property type="component" value="Chromosome 7"/>
</dbReference>
<sequence>MRYITFILAVALFTHSNAQDLIVNIPQGALRGSIDIDRVGNEFYKFMNIPYGLPPLGNLRFRAPVAAEGWEGVREVNNEIPICFQCGYAGCPGSEDCLYLHVYTPEFPTANTTLKPVMVFIPGGGFTDGGPFEGAQHLITEDIVLVTMSYRLGIFGSFSVDDPELGVPGNAAMKDQNLAIKWVHDNIEYFGGDSNNIMVFGDSAAGASVHLQVLSPMSKGLFHKALCESGVALFDLMNGVRNNGILVAQQLGIQTDNLPEMLNSLQQVSPWEIFIAQQILTAQYPVISTPLVEMKSNEPAFLSEEVITLIQTGNYNHMPFVIGHNNAEGLFVHIPIKLMTGQNITITDFTAYIPPDLQIQPGSEEETIIANRIREFYYGDTEPSPSDITQAIQLITDYTFAYPSYRAAVEHARTAQYPVYFYYFTADTLLNIFKRTEEVAANFPGASHSDEKGYLFRYDNTPEIESGSLEEQALERLITLWTNFAKYSTPTLENDEIAWDAITTDTFNFLHFDTDRSTSKTGAPQPANMAFWQQLYDDFFPARK</sequence>
<reference evidence="1" key="1">
    <citation type="submission" date="2022-04" db="EMBL/GenBank/DDBJ databases">
        <title>Chromosome-scale genome assembly of Holotrichia oblita Faldermann.</title>
        <authorList>
            <person name="Rongchong L."/>
        </authorList>
    </citation>
    <scope>NUCLEOTIDE SEQUENCE</scope>
    <source>
        <strain evidence="1">81SQS9</strain>
    </source>
</reference>
<name>A0ACB9SVF7_HOLOL</name>
<protein>
    <submittedName>
        <fullName evidence="1">Carboxylesterase</fullName>
    </submittedName>
</protein>
<evidence type="ECO:0000313" key="2">
    <source>
        <dbReference type="Proteomes" id="UP001056778"/>
    </source>
</evidence>
<comment type="caution">
    <text evidence="1">The sequence shown here is derived from an EMBL/GenBank/DDBJ whole genome shotgun (WGS) entry which is preliminary data.</text>
</comment>
<evidence type="ECO:0000313" key="1">
    <source>
        <dbReference type="EMBL" id="KAI4457820.1"/>
    </source>
</evidence>
<organism evidence="1 2">
    <name type="scientific">Holotrichia oblita</name>
    <name type="common">Chafer beetle</name>
    <dbReference type="NCBI Taxonomy" id="644536"/>
    <lineage>
        <taxon>Eukaryota</taxon>
        <taxon>Metazoa</taxon>
        <taxon>Ecdysozoa</taxon>
        <taxon>Arthropoda</taxon>
        <taxon>Hexapoda</taxon>
        <taxon>Insecta</taxon>
        <taxon>Pterygota</taxon>
        <taxon>Neoptera</taxon>
        <taxon>Endopterygota</taxon>
        <taxon>Coleoptera</taxon>
        <taxon>Polyphaga</taxon>
        <taxon>Scarabaeiformia</taxon>
        <taxon>Scarabaeidae</taxon>
        <taxon>Melolonthinae</taxon>
        <taxon>Holotrichia</taxon>
    </lineage>
</organism>
<keyword evidence="2" id="KW-1185">Reference proteome</keyword>
<dbReference type="EMBL" id="CM043021">
    <property type="protein sequence ID" value="KAI4457820.1"/>
    <property type="molecule type" value="Genomic_DNA"/>
</dbReference>
<accession>A0ACB9SVF7</accession>